<evidence type="ECO:0000313" key="1">
    <source>
        <dbReference type="EMBL" id="CAG8498412.1"/>
    </source>
</evidence>
<gene>
    <name evidence="1" type="ORF">SPELUC_LOCUS2893</name>
</gene>
<accession>A0ACA9KWZ6</accession>
<dbReference type="EMBL" id="CAJVPW010002076">
    <property type="protein sequence ID" value="CAG8498412.1"/>
    <property type="molecule type" value="Genomic_DNA"/>
</dbReference>
<evidence type="ECO:0000313" key="2">
    <source>
        <dbReference type="Proteomes" id="UP000789366"/>
    </source>
</evidence>
<dbReference type="Proteomes" id="UP000789366">
    <property type="component" value="Unassembled WGS sequence"/>
</dbReference>
<reference evidence="1" key="1">
    <citation type="submission" date="2021-06" db="EMBL/GenBank/DDBJ databases">
        <authorList>
            <person name="Kallberg Y."/>
            <person name="Tangrot J."/>
            <person name="Rosling A."/>
        </authorList>
    </citation>
    <scope>NUCLEOTIDE SEQUENCE</scope>
    <source>
        <strain evidence="1">28 12/20/2015</strain>
    </source>
</reference>
<feature type="non-terminal residue" evidence="1">
    <location>
        <position position="1"/>
    </location>
</feature>
<sequence>LPAGHDPKTPKTEADFKKELEDEESRKSQNIKDWQKRHGIQKVKVVKKSVVKREL</sequence>
<protein>
    <submittedName>
        <fullName evidence="1">3867_t:CDS:1</fullName>
    </submittedName>
</protein>
<keyword evidence="2" id="KW-1185">Reference proteome</keyword>
<name>A0ACA9KWZ6_9GLOM</name>
<proteinExistence type="predicted"/>
<comment type="caution">
    <text evidence="1">The sequence shown here is derived from an EMBL/GenBank/DDBJ whole genome shotgun (WGS) entry which is preliminary data.</text>
</comment>
<organism evidence="1 2">
    <name type="scientific">Cetraspora pellucida</name>
    <dbReference type="NCBI Taxonomy" id="1433469"/>
    <lineage>
        <taxon>Eukaryota</taxon>
        <taxon>Fungi</taxon>
        <taxon>Fungi incertae sedis</taxon>
        <taxon>Mucoromycota</taxon>
        <taxon>Glomeromycotina</taxon>
        <taxon>Glomeromycetes</taxon>
        <taxon>Diversisporales</taxon>
        <taxon>Gigasporaceae</taxon>
        <taxon>Cetraspora</taxon>
    </lineage>
</organism>